<accession>A0A1E2SJC9</accession>
<feature type="region of interest" description="Disordered" evidence="1">
    <location>
        <begin position="9"/>
        <end position="93"/>
    </location>
</feature>
<dbReference type="EMBL" id="LNZG01000023">
    <property type="protein sequence ID" value="ODA89955.1"/>
    <property type="molecule type" value="Genomic_DNA"/>
</dbReference>
<proteinExistence type="predicted"/>
<gene>
    <name evidence="2" type="ORF">ATY41_02640</name>
</gene>
<evidence type="ECO:0000313" key="2">
    <source>
        <dbReference type="EMBL" id="ODA89955.1"/>
    </source>
</evidence>
<organism evidence="2 3">
    <name type="scientific">Leifsonia xyli subsp. xyli</name>
    <dbReference type="NCBI Taxonomy" id="59736"/>
    <lineage>
        <taxon>Bacteria</taxon>
        <taxon>Bacillati</taxon>
        <taxon>Actinomycetota</taxon>
        <taxon>Actinomycetes</taxon>
        <taxon>Micrococcales</taxon>
        <taxon>Microbacteriaceae</taxon>
        <taxon>Leifsonia</taxon>
    </lineage>
</organism>
<dbReference type="AlphaFoldDB" id="A0A1E2SJC9"/>
<evidence type="ECO:0000313" key="3">
    <source>
        <dbReference type="Proteomes" id="UP000094426"/>
    </source>
</evidence>
<protein>
    <submittedName>
        <fullName evidence="2">Uncharacterized protein</fullName>
    </submittedName>
</protein>
<dbReference type="Proteomes" id="UP000094426">
    <property type="component" value="Unassembled WGS sequence"/>
</dbReference>
<comment type="caution">
    <text evidence="2">The sequence shown here is derived from an EMBL/GenBank/DDBJ whole genome shotgun (WGS) entry which is preliminary data.</text>
</comment>
<reference evidence="2 3" key="1">
    <citation type="submission" date="2015-11" db="EMBL/GenBank/DDBJ databases">
        <authorList>
            <person name="Zhang Y."/>
            <person name="Guo Z."/>
        </authorList>
    </citation>
    <scope>NUCLEOTIDE SEQUENCE [LARGE SCALE GENOMIC DNA]</scope>
    <source>
        <strain evidence="3">gdw1</strain>
    </source>
</reference>
<evidence type="ECO:0000256" key="1">
    <source>
        <dbReference type="SAM" id="MobiDB-lite"/>
    </source>
</evidence>
<name>A0A1E2SJC9_LEIXY</name>
<sequence>MALTAILTASIAGPAAATGSPEPGRLGGQPASPPVSDDAAKAPFPADPAPESGPISASAVEKARQSIPIVGGTELQFPDETRGIAPDASLLSE</sequence>